<evidence type="ECO:0000313" key="3">
    <source>
        <dbReference type="Proteomes" id="UP000314294"/>
    </source>
</evidence>
<proteinExistence type="predicted"/>
<dbReference type="Proteomes" id="UP000314294">
    <property type="component" value="Unassembled WGS sequence"/>
</dbReference>
<evidence type="ECO:0000256" key="1">
    <source>
        <dbReference type="SAM" id="MobiDB-lite"/>
    </source>
</evidence>
<protein>
    <submittedName>
        <fullName evidence="2">Uncharacterized protein</fullName>
    </submittedName>
</protein>
<dbReference type="EMBL" id="SRLO01001360">
    <property type="protein sequence ID" value="TNN38566.1"/>
    <property type="molecule type" value="Genomic_DNA"/>
</dbReference>
<gene>
    <name evidence="2" type="ORF">EYF80_051259</name>
</gene>
<keyword evidence="3" id="KW-1185">Reference proteome</keyword>
<comment type="caution">
    <text evidence="2">The sequence shown here is derived from an EMBL/GenBank/DDBJ whole genome shotgun (WGS) entry which is preliminary data.</text>
</comment>
<dbReference type="AlphaFoldDB" id="A0A4Z2FBD8"/>
<reference evidence="2 3" key="1">
    <citation type="submission" date="2019-03" db="EMBL/GenBank/DDBJ databases">
        <title>First draft genome of Liparis tanakae, snailfish: a comprehensive survey of snailfish specific genes.</title>
        <authorList>
            <person name="Kim W."/>
            <person name="Song I."/>
            <person name="Jeong J.-H."/>
            <person name="Kim D."/>
            <person name="Kim S."/>
            <person name="Ryu S."/>
            <person name="Song J.Y."/>
            <person name="Lee S.K."/>
        </authorList>
    </citation>
    <scope>NUCLEOTIDE SEQUENCE [LARGE SCALE GENOMIC DNA]</scope>
    <source>
        <tissue evidence="2">Muscle</tissue>
    </source>
</reference>
<name>A0A4Z2FBD8_9TELE</name>
<organism evidence="2 3">
    <name type="scientific">Liparis tanakae</name>
    <name type="common">Tanaka's snailfish</name>
    <dbReference type="NCBI Taxonomy" id="230148"/>
    <lineage>
        <taxon>Eukaryota</taxon>
        <taxon>Metazoa</taxon>
        <taxon>Chordata</taxon>
        <taxon>Craniata</taxon>
        <taxon>Vertebrata</taxon>
        <taxon>Euteleostomi</taxon>
        <taxon>Actinopterygii</taxon>
        <taxon>Neopterygii</taxon>
        <taxon>Teleostei</taxon>
        <taxon>Neoteleostei</taxon>
        <taxon>Acanthomorphata</taxon>
        <taxon>Eupercaria</taxon>
        <taxon>Perciformes</taxon>
        <taxon>Cottioidei</taxon>
        <taxon>Cottales</taxon>
        <taxon>Liparidae</taxon>
        <taxon>Liparis</taxon>
    </lineage>
</organism>
<accession>A0A4Z2FBD8</accession>
<evidence type="ECO:0000313" key="2">
    <source>
        <dbReference type="EMBL" id="TNN38566.1"/>
    </source>
</evidence>
<feature type="region of interest" description="Disordered" evidence="1">
    <location>
        <begin position="38"/>
        <end position="95"/>
    </location>
</feature>
<sequence>MIQRVFFCTTGLRVSRGDARQHPLELLEVRKLGAGLGAGLGAEPRTDGAEGSPGRAVRRRGDERDALTVMKRPLTDASGDGQRGGVTRVPSSSASRTRLLVRLFLH</sequence>